<dbReference type="EMBL" id="AWWV01015694">
    <property type="protein sequence ID" value="OMO51801.1"/>
    <property type="molecule type" value="Genomic_DNA"/>
</dbReference>
<organism evidence="1 2">
    <name type="scientific">Corchorus capsularis</name>
    <name type="common">Jute</name>
    <dbReference type="NCBI Taxonomy" id="210143"/>
    <lineage>
        <taxon>Eukaryota</taxon>
        <taxon>Viridiplantae</taxon>
        <taxon>Streptophyta</taxon>
        <taxon>Embryophyta</taxon>
        <taxon>Tracheophyta</taxon>
        <taxon>Spermatophyta</taxon>
        <taxon>Magnoliopsida</taxon>
        <taxon>eudicotyledons</taxon>
        <taxon>Gunneridae</taxon>
        <taxon>Pentapetalae</taxon>
        <taxon>rosids</taxon>
        <taxon>malvids</taxon>
        <taxon>Malvales</taxon>
        <taxon>Malvaceae</taxon>
        <taxon>Grewioideae</taxon>
        <taxon>Apeibeae</taxon>
        <taxon>Corchorus</taxon>
    </lineage>
</organism>
<evidence type="ECO:0000313" key="1">
    <source>
        <dbReference type="EMBL" id="OMO51801.1"/>
    </source>
</evidence>
<sequence length="49" mass="5558">MAEEFSEEFAALLGKYFPRFTVALIAELYYAKELEAADLSHCNKTLTIV</sequence>
<evidence type="ECO:0000313" key="2">
    <source>
        <dbReference type="Proteomes" id="UP000188268"/>
    </source>
</evidence>
<protein>
    <submittedName>
        <fullName evidence="1">Uncharacterized protein</fullName>
    </submittedName>
</protein>
<reference evidence="1 2" key="1">
    <citation type="submission" date="2013-09" db="EMBL/GenBank/DDBJ databases">
        <title>Corchorus capsularis genome sequencing.</title>
        <authorList>
            <person name="Alam M."/>
            <person name="Haque M.S."/>
            <person name="Islam M.S."/>
            <person name="Emdad E.M."/>
            <person name="Islam M.M."/>
            <person name="Ahmed B."/>
            <person name="Halim A."/>
            <person name="Hossen Q.M.M."/>
            <person name="Hossain M.Z."/>
            <person name="Ahmed R."/>
            <person name="Khan M.M."/>
            <person name="Islam R."/>
            <person name="Rashid M.M."/>
            <person name="Khan S.A."/>
            <person name="Rahman M.S."/>
            <person name="Alam M."/>
        </authorList>
    </citation>
    <scope>NUCLEOTIDE SEQUENCE [LARGE SCALE GENOMIC DNA]</scope>
    <source>
        <strain evidence="2">cv. CVL-1</strain>
        <tissue evidence="1">Whole seedling</tissue>
    </source>
</reference>
<dbReference type="AlphaFoldDB" id="A0A1R3G155"/>
<accession>A0A1R3G155</accession>
<name>A0A1R3G155_COCAP</name>
<keyword evidence="2" id="KW-1185">Reference proteome</keyword>
<dbReference type="Proteomes" id="UP000188268">
    <property type="component" value="Unassembled WGS sequence"/>
</dbReference>
<gene>
    <name evidence="1" type="ORF">CCACVL1_29584</name>
</gene>
<dbReference type="Gramene" id="OMO51801">
    <property type="protein sequence ID" value="OMO51801"/>
    <property type="gene ID" value="CCACVL1_29584"/>
</dbReference>
<proteinExistence type="predicted"/>
<comment type="caution">
    <text evidence="1">The sequence shown here is derived from an EMBL/GenBank/DDBJ whole genome shotgun (WGS) entry which is preliminary data.</text>
</comment>